<dbReference type="EMBL" id="CAJVPP010000573">
    <property type="protein sequence ID" value="CAG8494518.1"/>
    <property type="molecule type" value="Genomic_DNA"/>
</dbReference>
<reference evidence="1" key="1">
    <citation type="submission" date="2021-06" db="EMBL/GenBank/DDBJ databases">
        <authorList>
            <person name="Kallberg Y."/>
            <person name="Tangrot J."/>
            <person name="Rosling A."/>
        </authorList>
    </citation>
    <scope>NUCLEOTIDE SEQUENCE</scope>
    <source>
        <strain evidence="1">87-6 pot B 2015</strain>
    </source>
</reference>
<gene>
    <name evidence="1" type="ORF">FMOSSE_LOCUS3708</name>
</gene>
<comment type="caution">
    <text evidence="1">The sequence shown here is derived from an EMBL/GenBank/DDBJ whole genome shotgun (WGS) entry which is preliminary data.</text>
</comment>
<dbReference type="AlphaFoldDB" id="A0A9N8ZH14"/>
<proteinExistence type="predicted"/>
<keyword evidence="2" id="KW-1185">Reference proteome</keyword>
<accession>A0A9N8ZH14</accession>
<organism evidence="1 2">
    <name type="scientific">Funneliformis mosseae</name>
    <name type="common">Endomycorrhizal fungus</name>
    <name type="synonym">Glomus mosseae</name>
    <dbReference type="NCBI Taxonomy" id="27381"/>
    <lineage>
        <taxon>Eukaryota</taxon>
        <taxon>Fungi</taxon>
        <taxon>Fungi incertae sedis</taxon>
        <taxon>Mucoromycota</taxon>
        <taxon>Glomeromycotina</taxon>
        <taxon>Glomeromycetes</taxon>
        <taxon>Glomerales</taxon>
        <taxon>Glomeraceae</taxon>
        <taxon>Funneliformis</taxon>
    </lineage>
</organism>
<dbReference type="Proteomes" id="UP000789375">
    <property type="component" value="Unassembled WGS sequence"/>
</dbReference>
<sequence length="131" mass="14713">MNLNENFHKGQCLPALHLMQNSVLASVENPAENPVENPALTPEGDLISFAKNLLSYQLAQLREENVLVVDLLTDDISDIKAEPSSNTQKEQKKKSILTIDELIKWLSKSGIKNNKKLDQSPYPKQMRNGMI</sequence>
<evidence type="ECO:0000313" key="1">
    <source>
        <dbReference type="EMBL" id="CAG8494518.1"/>
    </source>
</evidence>
<evidence type="ECO:0000313" key="2">
    <source>
        <dbReference type="Proteomes" id="UP000789375"/>
    </source>
</evidence>
<name>A0A9N8ZH14_FUNMO</name>
<protein>
    <submittedName>
        <fullName evidence="1">842_t:CDS:1</fullName>
    </submittedName>
</protein>